<dbReference type="PROSITE" id="PS51257">
    <property type="entry name" value="PROKAR_LIPOPROTEIN"/>
    <property type="match status" value="1"/>
</dbReference>
<gene>
    <name evidence="1" type="ORF">O0V09_18360</name>
</gene>
<protein>
    <submittedName>
        <fullName evidence="1">Uncharacterized protein</fullName>
    </submittedName>
</protein>
<comment type="caution">
    <text evidence="1">The sequence shown here is derived from an EMBL/GenBank/DDBJ whole genome shotgun (WGS) entry which is preliminary data.</text>
</comment>
<proteinExistence type="predicted"/>
<sequence>MRKMILILITIWINAGLLSGCATSFYGDRKAKVFGTDMPSMKSIHDEKFHNANDEQLVRPQRAIGDVANAEQEEFQWLPNPTLRMYVFRHLTAAGHPVPGYSTFFRLYTQDHIAAPGEQAGWE</sequence>
<dbReference type="AlphaFoldDB" id="A0A9J6RSU8"/>
<dbReference type="EMBL" id="JAPTGG010000025">
    <property type="protein sequence ID" value="MCZ0867165.1"/>
    <property type="molecule type" value="Genomic_DNA"/>
</dbReference>
<name>A0A9J6RSU8_9GAMM</name>
<keyword evidence="2" id="KW-1185">Reference proteome</keyword>
<dbReference type="Proteomes" id="UP001069090">
    <property type="component" value="Unassembled WGS sequence"/>
</dbReference>
<organism evidence="1 2">
    <name type="scientific">Dasania phycosphaerae</name>
    <dbReference type="NCBI Taxonomy" id="2950436"/>
    <lineage>
        <taxon>Bacteria</taxon>
        <taxon>Pseudomonadati</taxon>
        <taxon>Pseudomonadota</taxon>
        <taxon>Gammaproteobacteria</taxon>
        <taxon>Cellvibrionales</taxon>
        <taxon>Spongiibacteraceae</taxon>
        <taxon>Dasania</taxon>
    </lineage>
</organism>
<dbReference type="RefSeq" id="WP_096910777.1">
    <property type="nucleotide sequence ID" value="NZ_JAPTGG010000025.1"/>
</dbReference>
<accession>A0A9J6RSU8</accession>
<evidence type="ECO:0000313" key="1">
    <source>
        <dbReference type="EMBL" id="MCZ0867165.1"/>
    </source>
</evidence>
<reference evidence="1 2" key="1">
    <citation type="submission" date="2022-12" db="EMBL/GenBank/DDBJ databases">
        <title>Dasania phycosphaerae sp. nov., isolated from particulate material of the south coast of Korea.</title>
        <authorList>
            <person name="Jiang Y."/>
        </authorList>
    </citation>
    <scope>NUCLEOTIDE SEQUENCE [LARGE SCALE GENOMIC DNA]</scope>
    <source>
        <strain evidence="1 2">GY-19</strain>
    </source>
</reference>
<evidence type="ECO:0000313" key="2">
    <source>
        <dbReference type="Proteomes" id="UP001069090"/>
    </source>
</evidence>